<protein>
    <recommendedName>
        <fullName evidence="1">GAF domain-containing protein</fullName>
    </recommendedName>
</protein>
<proteinExistence type="predicted"/>
<sequence length="139" mass="14610">MREAVDGVKVWLREWLAARGGVAGCVHARRGDELVLVDAVNIPVPVLESVRRVPRGKGMAGLAFERGVPVTTCDLKTDTTGDVQPGAKAVDVNAAVAVPVWDAEGDLRGVVGIAYQGARAIGEGELAVLVQEARTVPFE</sequence>
<dbReference type="RefSeq" id="WP_043384881.1">
    <property type="nucleotide sequence ID" value="NZ_KN039949.1"/>
</dbReference>
<comment type="caution">
    <text evidence="2">The sequence shown here is derived from an EMBL/GenBank/DDBJ whole genome shotgun (WGS) entry which is preliminary data.</text>
</comment>
<dbReference type="HOGENOM" id="CLU_116690_0_0_11"/>
<reference evidence="2 3" key="1">
    <citation type="submission" date="2014-05" db="EMBL/GenBank/DDBJ databases">
        <title>Complete genome sequence of the Streptomyces mutabilis TRM45540.</title>
        <authorList>
            <person name="Luo X."/>
            <person name="Zhang L."/>
        </authorList>
    </citation>
    <scope>NUCLEOTIDE SEQUENCE [LARGE SCALE GENOMIC DNA]</scope>
    <source>
        <strain evidence="2 3">TRM45540</strain>
    </source>
</reference>
<name>A0A086MRM2_9ACTN</name>
<accession>A0A086MRM2</accession>
<dbReference type="SUPFAM" id="SSF55781">
    <property type="entry name" value="GAF domain-like"/>
    <property type="match status" value="1"/>
</dbReference>
<dbReference type="STRING" id="1915400.FM21_32550"/>
<evidence type="ECO:0000313" key="3">
    <source>
        <dbReference type="Proteomes" id="UP000029095"/>
    </source>
</evidence>
<evidence type="ECO:0000259" key="1">
    <source>
        <dbReference type="Pfam" id="PF13185"/>
    </source>
</evidence>
<evidence type="ECO:0000313" key="2">
    <source>
        <dbReference type="EMBL" id="KFG71540.1"/>
    </source>
</evidence>
<dbReference type="AlphaFoldDB" id="A0A086MRM2"/>
<gene>
    <name evidence="2" type="ORF">FM21_32550</name>
</gene>
<organism evidence="2 3">
    <name type="scientific">Streptomyces mutabilis</name>
    <dbReference type="NCBI Taxonomy" id="67332"/>
    <lineage>
        <taxon>Bacteria</taxon>
        <taxon>Bacillati</taxon>
        <taxon>Actinomycetota</taxon>
        <taxon>Actinomycetes</taxon>
        <taxon>Kitasatosporales</taxon>
        <taxon>Streptomycetaceae</taxon>
        <taxon>Streptomyces</taxon>
    </lineage>
</organism>
<dbReference type="Proteomes" id="UP000029095">
    <property type="component" value="Unassembled WGS sequence"/>
</dbReference>
<dbReference type="Pfam" id="PF13185">
    <property type="entry name" value="GAF_2"/>
    <property type="match status" value="1"/>
</dbReference>
<dbReference type="InterPro" id="IPR003018">
    <property type="entry name" value="GAF"/>
</dbReference>
<keyword evidence="3" id="KW-1185">Reference proteome</keyword>
<dbReference type="InterPro" id="IPR029016">
    <property type="entry name" value="GAF-like_dom_sf"/>
</dbReference>
<feature type="domain" description="GAF" evidence="1">
    <location>
        <begin position="23"/>
        <end position="131"/>
    </location>
</feature>
<dbReference type="Gene3D" id="3.30.450.40">
    <property type="match status" value="1"/>
</dbReference>
<dbReference type="EMBL" id="JNFQ01000006">
    <property type="protein sequence ID" value="KFG71540.1"/>
    <property type="molecule type" value="Genomic_DNA"/>
</dbReference>